<dbReference type="STRING" id="69332.A0A388MDX0"/>
<accession>A0A388MDX0</accession>
<gene>
    <name evidence="2" type="ORF">CBR_g56778</name>
</gene>
<dbReference type="EMBL" id="BFEA01001117">
    <property type="protein sequence ID" value="GBG92695.1"/>
    <property type="molecule type" value="Genomic_DNA"/>
</dbReference>
<dbReference type="Gramene" id="GBG92695">
    <property type="protein sequence ID" value="GBG92695"/>
    <property type="gene ID" value="CBR_g56778"/>
</dbReference>
<evidence type="ECO:0000313" key="3">
    <source>
        <dbReference type="Proteomes" id="UP000265515"/>
    </source>
</evidence>
<evidence type="ECO:0000259" key="1">
    <source>
        <dbReference type="Pfam" id="PF03184"/>
    </source>
</evidence>
<organism evidence="2 3">
    <name type="scientific">Chara braunii</name>
    <name type="common">Braun's stonewort</name>
    <dbReference type="NCBI Taxonomy" id="69332"/>
    <lineage>
        <taxon>Eukaryota</taxon>
        <taxon>Viridiplantae</taxon>
        <taxon>Streptophyta</taxon>
        <taxon>Charophyceae</taxon>
        <taxon>Charales</taxon>
        <taxon>Characeae</taxon>
        <taxon>Chara</taxon>
    </lineage>
</organism>
<reference evidence="2 3" key="1">
    <citation type="journal article" date="2018" name="Cell">
        <title>The Chara Genome: Secondary Complexity and Implications for Plant Terrestrialization.</title>
        <authorList>
            <person name="Nishiyama T."/>
            <person name="Sakayama H."/>
            <person name="Vries J.D."/>
            <person name="Buschmann H."/>
            <person name="Saint-Marcoux D."/>
            <person name="Ullrich K.K."/>
            <person name="Haas F.B."/>
            <person name="Vanderstraeten L."/>
            <person name="Becker D."/>
            <person name="Lang D."/>
            <person name="Vosolsobe S."/>
            <person name="Rombauts S."/>
            <person name="Wilhelmsson P.K.I."/>
            <person name="Janitza P."/>
            <person name="Kern R."/>
            <person name="Heyl A."/>
            <person name="Rumpler F."/>
            <person name="Villalobos L.I.A.C."/>
            <person name="Clay J.M."/>
            <person name="Skokan R."/>
            <person name="Toyoda A."/>
            <person name="Suzuki Y."/>
            <person name="Kagoshima H."/>
            <person name="Schijlen E."/>
            <person name="Tajeshwar N."/>
            <person name="Catarino B."/>
            <person name="Hetherington A.J."/>
            <person name="Saltykova A."/>
            <person name="Bonnot C."/>
            <person name="Breuninger H."/>
            <person name="Symeonidi A."/>
            <person name="Radhakrishnan G.V."/>
            <person name="Van Nieuwerburgh F."/>
            <person name="Deforce D."/>
            <person name="Chang C."/>
            <person name="Karol K.G."/>
            <person name="Hedrich R."/>
            <person name="Ulvskov P."/>
            <person name="Glockner G."/>
            <person name="Delwiche C.F."/>
            <person name="Petrasek J."/>
            <person name="Van de Peer Y."/>
            <person name="Friml J."/>
            <person name="Beilby M."/>
            <person name="Dolan L."/>
            <person name="Kohara Y."/>
            <person name="Sugano S."/>
            <person name="Fujiyama A."/>
            <person name="Delaux P.-M."/>
            <person name="Quint M."/>
            <person name="TheiBen G."/>
            <person name="Hagemann M."/>
            <person name="Harholt J."/>
            <person name="Dunand C."/>
            <person name="Zachgo S."/>
            <person name="Langdale J."/>
            <person name="Maumus F."/>
            <person name="Straeten D.V.D."/>
            <person name="Gould S.B."/>
            <person name="Rensing S.A."/>
        </authorList>
    </citation>
    <scope>NUCLEOTIDE SEQUENCE [LARGE SCALE GENOMIC DNA]</scope>
    <source>
        <strain evidence="2 3">S276</strain>
    </source>
</reference>
<dbReference type="Pfam" id="PF03184">
    <property type="entry name" value="DDE_1"/>
    <property type="match status" value="1"/>
</dbReference>
<name>A0A388MDX0_CHABU</name>
<sequence length="308" mass="35743">MWSDETITSYLKNVIECRRQTAFERQHVLLLIDSYGPHLKLRENSKLQRQNIHVFIISPCLPNLLQPLDVAINRSFQQHYSRRYEAYIQTAIEDTSLQTTAGNPRCPSYQMVADWVCEWVKTKTREDITNSFHMCRLVSKAEFTLDKLHALLKVLFDSVLNMDEWNDLYGQEFTVAPESMNLELLQPPEYFIPYDAQEGEPCSFWQCLHRAIYGSHPVVTCKEFRHAMIEKMKGMDELADITDSRYFAQLHSGGKVDEDIVGYAVSQMGRCTIRIQDAADSSFRVIEPNNPAHEMNLVCVNEFYVLKL</sequence>
<dbReference type="OrthoDB" id="122087at2759"/>
<comment type="caution">
    <text evidence="2">The sequence shown here is derived from an EMBL/GenBank/DDBJ whole genome shotgun (WGS) entry which is preliminary data.</text>
</comment>
<protein>
    <recommendedName>
        <fullName evidence="1">DDE-1 domain-containing protein</fullName>
    </recommendedName>
</protein>
<dbReference type="Proteomes" id="UP000265515">
    <property type="component" value="Unassembled WGS sequence"/>
</dbReference>
<dbReference type="AlphaFoldDB" id="A0A388MDX0"/>
<feature type="domain" description="DDE-1" evidence="1">
    <location>
        <begin position="4"/>
        <end position="96"/>
    </location>
</feature>
<keyword evidence="3" id="KW-1185">Reference proteome</keyword>
<dbReference type="InterPro" id="IPR004875">
    <property type="entry name" value="DDE_SF_endonuclease_dom"/>
</dbReference>
<dbReference type="GO" id="GO:0003676">
    <property type="term" value="F:nucleic acid binding"/>
    <property type="evidence" value="ECO:0007669"/>
    <property type="project" value="InterPro"/>
</dbReference>
<proteinExistence type="predicted"/>
<evidence type="ECO:0000313" key="2">
    <source>
        <dbReference type="EMBL" id="GBG92695.1"/>
    </source>
</evidence>